<keyword evidence="3" id="KW-1185">Reference proteome</keyword>
<keyword evidence="1" id="KW-0812">Transmembrane</keyword>
<dbReference type="RefSeq" id="XP_056524240.1">
    <property type="nucleotide sequence ID" value="XM_056662127.1"/>
</dbReference>
<dbReference type="AlphaFoldDB" id="A0A9W9HBD1"/>
<feature type="transmembrane region" description="Helical" evidence="1">
    <location>
        <begin position="90"/>
        <end position="111"/>
    </location>
</feature>
<feature type="transmembrane region" description="Helical" evidence="1">
    <location>
        <begin position="43"/>
        <end position="64"/>
    </location>
</feature>
<reference evidence="2" key="1">
    <citation type="submission" date="2022-11" db="EMBL/GenBank/DDBJ databases">
        <authorList>
            <person name="Petersen C."/>
        </authorList>
    </citation>
    <scope>NUCLEOTIDE SEQUENCE</scope>
    <source>
        <strain evidence="2">IBT 22155</strain>
    </source>
</reference>
<keyword evidence="1" id="KW-0472">Membrane</keyword>
<dbReference type="Proteomes" id="UP001149079">
    <property type="component" value="Unassembled WGS sequence"/>
</dbReference>
<reference evidence="2" key="2">
    <citation type="journal article" date="2023" name="IMA Fungus">
        <title>Comparative genomic study of the Penicillium genus elucidates a diverse pangenome and 15 lateral gene transfer events.</title>
        <authorList>
            <person name="Petersen C."/>
            <person name="Sorensen T."/>
            <person name="Nielsen M.R."/>
            <person name="Sondergaard T.E."/>
            <person name="Sorensen J.L."/>
            <person name="Fitzpatrick D.A."/>
            <person name="Frisvad J.C."/>
            <person name="Nielsen K.L."/>
        </authorList>
    </citation>
    <scope>NUCLEOTIDE SEQUENCE</scope>
    <source>
        <strain evidence="2">IBT 22155</strain>
    </source>
</reference>
<organism evidence="2 3">
    <name type="scientific">Penicillium bovifimosum</name>
    <dbReference type="NCBI Taxonomy" id="126998"/>
    <lineage>
        <taxon>Eukaryota</taxon>
        <taxon>Fungi</taxon>
        <taxon>Dikarya</taxon>
        <taxon>Ascomycota</taxon>
        <taxon>Pezizomycotina</taxon>
        <taxon>Eurotiomycetes</taxon>
        <taxon>Eurotiomycetidae</taxon>
        <taxon>Eurotiales</taxon>
        <taxon>Aspergillaceae</taxon>
        <taxon>Penicillium</taxon>
    </lineage>
</organism>
<evidence type="ECO:0000256" key="1">
    <source>
        <dbReference type="SAM" id="Phobius"/>
    </source>
</evidence>
<keyword evidence="1" id="KW-1133">Transmembrane helix</keyword>
<dbReference type="GeneID" id="81401297"/>
<comment type="caution">
    <text evidence="2">The sequence shown here is derived from an EMBL/GenBank/DDBJ whole genome shotgun (WGS) entry which is preliminary data.</text>
</comment>
<name>A0A9W9HBD1_9EURO</name>
<proteinExistence type="predicted"/>
<evidence type="ECO:0000313" key="2">
    <source>
        <dbReference type="EMBL" id="KAJ5142596.1"/>
    </source>
</evidence>
<dbReference type="EMBL" id="JAPQKL010000002">
    <property type="protein sequence ID" value="KAJ5142596.1"/>
    <property type="molecule type" value="Genomic_DNA"/>
</dbReference>
<accession>A0A9W9HBD1</accession>
<sequence>MSETYSIKTKSAHPNSIHFVLSPGHENCFLAEKKSDDRGNFNWLCLALPCCLLQATLDILWVFAQSPGGGLDPFIHRFAIAHADNRGHTLVLFAAIWQGLSSCLQGFLVYIRQRDGCATTCEKLCCYQAIPEASLVMAT</sequence>
<gene>
    <name evidence="2" type="ORF">N7515_001383</name>
</gene>
<evidence type="ECO:0000313" key="3">
    <source>
        <dbReference type="Proteomes" id="UP001149079"/>
    </source>
</evidence>
<protein>
    <submittedName>
        <fullName evidence="2">Uncharacterized protein</fullName>
    </submittedName>
</protein>